<sequence length="55" mass="5862">MNLAAPHVGYVIAAYGIAFVVIAVMILGTLIDYRTLKSSLERIAARANRGRDAGT</sequence>
<evidence type="ECO:0000256" key="1">
    <source>
        <dbReference type="ARBA" id="ARBA00002442"/>
    </source>
</evidence>
<proteinExistence type="inferred from homology"/>
<dbReference type="AlphaFoldDB" id="A0A3D9YTE4"/>
<evidence type="ECO:0000256" key="12">
    <source>
        <dbReference type="RuleBase" id="RU363101"/>
    </source>
</evidence>
<dbReference type="Pfam" id="PF04995">
    <property type="entry name" value="CcmD"/>
    <property type="match status" value="1"/>
</dbReference>
<evidence type="ECO:0000256" key="2">
    <source>
        <dbReference type="ARBA" id="ARBA00004377"/>
    </source>
</evidence>
<evidence type="ECO:0000256" key="4">
    <source>
        <dbReference type="ARBA" id="ARBA00016461"/>
    </source>
</evidence>
<dbReference type="RefSeq" id="WP_115837368.1">
    <property type="nucleotide sequence ID" value="NZ_CP025086.1"/>
</dbReference>
<evidence type="ECO:0000256" key="6">
    <source>
        <dbReference type="ARBA" id="ARBA00022475"/>
    </source>
</evidence>
<comment type="subcellular location">
    <subcellularLocation>
        <location evidence="2 12">Cell inner membrane</location>
        <topology evidence="2 12">Single-pass membrane protein</topology>
    </subcellularLocation>
</comment>
<evidence type="ECO:0000313" key="14">
    <source>
        <dbReference type="Proteomes" id="UP000256900"/>
    </source>
</evidence>
<dbReference type="GO" id="GO:0017004">
    <property type="term" value="P:cytochrome complex assembly"/>
    <property type="evidence" value="ECO:0007669"/>
    <property type="project" value="UniProtKB-KW"/>
</dbReference>
<protein>
    <recommendedName>
        <fullName evidence="4 12">Heme exporter protein D</fullName>
    </recommendedName>
</protein>
<dbReference type="NCBIfam" id="TIGR03141">
    <property type="entry name" value="cytochro_ccmD"/>
    <property type="match status" value="1"/>
</dbReference>
<keyword evidence="10 12" id="KW-1133">Transmembrane helix</keyword>
<evidence type="ECO:0000313" key="13">
    <source>
        <dbReference type="EMBL" id="REF84763.1"/>
    </source>
</evidence>
<dbReference type="OrthoDB" id="7868669at2"/>
<keyword evidence="6 12" id="KW-1003">Cell membrane</keyword>
<dbReference type="GO" id="GO:0005886">
    <property type="term" value="C:plasma membrane"/>
    <property type="evidence" value="ECO:0007669"/>
    <property type="project" value="UniProtKB-SubCell"/>
</dbReference>
<gene>
    <name evidence="13" type="ORF">DES32_2877</name>
</gene>
<evidence type="ECO:0000256" key="11">
    <source>
        <dbReference type="ARBA" id="ARBA00023136"/>
    </source>
</evidence>
<dbReference type="GO" id="GO:0015886">
    <property type="term" value="P:heme transport"/>
    <property type="evidence" value="ECO:0007669"/>
    <property type="project" value="InterPro"/>
</dbReference>
<name>A0A3D9YTE4_9HYPH</name>
<keyword evidence="5 12" id="KW-0813">Transport</keyword>
<evidence type="ECO:0000256" key="5">
    <source>
        <dbReference type="ARBA" id="ARBA00022448"/>
    </source>
</evidence>
<evidence type="ECO:0000256" key="9">
    <source>
        <dbReference type="ARBA" id="ARBA00022748"/>
    </source>
</evidence>
<keyword evidence="7 12" id="KW-0997">Cell inner membrane</keyword>
<evidence type="ECO:0000256" key="3">
    <source>
        <dbReference type="ARBA" id="ARBA00008741"/>
    </source>
</evidence>
<comment type="similarity">
    <text evidence="3 12">Belongs to the CcmD/CycX/HelD family.</text>
</comment>
<reference evidence="13 14" key="1">
    <citation type="submission" date="2018-08" db="EMBL/GenBank/DDBJ databases">
        <title>Genomic Encyclopedia of Type Strains, Phase IV (KMG-IV): sequencing the most valuable type-strain genomes for metagenomic binning, comparative biology and taxonomic classification.</title>
        <authorList>
            <person name="Goeker M."/>
        </authorList>
    </citation>
    <scope>NUCLEOTIDE SEQUENCE [LARGE SCALE GENOMIC DNA]</scope>
    <source>
        <strain evidence="13 14">BW863</strain>
    </source>
</reference>
<comment type="function">
    <text evidence="1 12">Required for the export of heme to the periplasm for the biogenesis of c-type cytochromes.</text>
</comment>
<dbReference type="EMBL" id="QUMO01000004">
    <property type="protein sequence ID" value="REF84763.1"/>
    <property type="molecule type" value="Genomic_DNA"/>
</dbReference>
<dbReference type="Proteomes" id="UP000256900">
    <property type="component" value="Unassembled WGS sequence"/>
</dbReference>
<dbReference type="InterPro" id="IPR007078">
    <property type="entry name" value="Haem_export_protD_CcmD"/>
</dbReference>
<evidence type="ECO:0000256" key="10">
    <source>
        <dbReference type="ARBA" id="ARBA00022989"/>
    </source>
</evidence>
<feature type="transmembrane region" description="Helical" evidence="12">
    <location>
        <begin position="12"/>
        <end position="33"/>
    </location>
</feature>
<keyword evidence="9 12" id="KW-0201">Cytochrome c-type biogenesis</keyword>
<organism evidence="13 14">
    <name type="scientific">Methylovirgula ligni</name>
    <dbReference type="NCBI Taxonomy" id="569860"/>
    <lineage>
        <taxon>Bacteria</taxon>
        <taxon>Pseudomonadati</taxon>
        <taxon>Pseudomonadota</taxon>
        <taxon>Alphaproteobacteria</taxon>
        <taxon>Hyphomicrobiales</taxon>
        <taxon>Beijerinckiaceae</taxon>
        <taxon>Methylovirgula</taxon>
    </lineage>
</organism>
<keyword evidence="11 12" id="KW-0472">Membrane</keyword>
<evidence type="ECO:0000256" key="8">
    <source>
        <dbReference type="ARBA" id="ARBA00022692"/>
    </source>
</evidence>
<evidence type="ECO:0000256" key="7">
    <source>
        <dbReference type="ARBA" id="ARBA00022519"/>
    </source>
</evidence>
<keyword evidence="8 12" id="KW-0812">Transmembrane</keyword>
<accession>A0A3D9YTE4</accession>
<comment type="caution">
    <text evidence="13">The sequence shown here is derived from an EMBL/GenBank/DDBJ whole genome shotgun (WGS) entry which is preliminary data.</text>
</comment>
<keyword evidence="14" id="KW-1185">Reference proteome</keyword>